<proteinExistence type="predicted"/>
<protein>
    <submittedName>
        <fullName evidence="2">Uncharacterized protein</fullName>
    </submittedName>
</protein>
<evidence type="ECO:0000256" key="1">
    <source>
        <dbReference type="SAM" id="Phobius"/>
    </source>
</evidence>
<reference evidence="2 3" key="1">
    <citation type="journal article" date="2016" name="Nat. Commun.">
        <title>Thousands of microbial genomes shed light on interconnected biogeochemical processes in an aquifer system.</title>
        <authorList>
            <person name="Anantharaman K."/>
            <person name="Brown C.T."/>
            <person name="Hug L.A."/>
            <person name="Sharon I."/>
            <person name="Castelle C.J."/>
            <person name="Probst A.J."/>
            <person name="Thomas B.C."/>
            <person name="Singh A."/>
            <person name="Wilkins M.J."/>
            <person name="Karaoz U."/>
            <person name="Brodie E.L."/>
            <person name="Williams K.H."/>
            <person name="Hubbard S.S."/>
            <person name="Banfield J.F."/>
        </authorList>
    </citation>
    <scope>NUCLEOTIDE SEQUENCE [LARGE SCALE GENOMIC DNA]</scope>
</reference>
<dbReference type="Proteomes" id="UP000177376">
    <property type="component" value="Unassembled WGS sequence"/>
</dbReference>
<keyword evidence="1" id="KW-0812">Transmembrane</keyword>
<keyword evidence="1" id="KW-1133">Transmembrane helix</keyword>
<evidence type="ECO:0000313" key="2">
    <source>
        <dbReference type="EMBL" id="OGY51395.1"/>
    </source>
</evidence>
<feature type="transmembrane region" description="Helical" evidence="1">
    <location>
        <begin position="12"/>
        <end position="32"/>
    </location>
</feature>
<comment type="caution">
    <text evidence="2">The sequence shown here is derived from an EMBL/GenBank/DDBJ whole genome shotgun (WGS) entry which is preliminary data.</text>
</comment>
<dbReference type="EMBL" id="MHIM01000038">
    <property type="protein sequence ID" value="OGY51395.1"/>
    <property type="molecule type" value="Genomic_DNA"/>
</dbReference>
<gene>
    <name evidence="2" type="ORF">A3A02_00535</name>
</gene>
<evidence type="ECO:0000313" key="3">
    <source>
        <dbReference type="Proteomes" id="UP000177376"/>
    </source>
</evidence>
<sequence length="226" mass="22680">MNKQGQHFLTAVKFLVVVIGALLMSVGIIYAATTIGTNINTTGTTTLGDGTGDTVTINGHITAATTTGNLVVGIDTLATPTSSLSVFGGLHVFRGVATTSDALWVGSAGTVSQLDLAGGDLYVQNDAEIDNNLFVQGYASTTGDLIVKGGTIDLTTSTATTTVGIFARSRTGGVATSTLGAGDLDDGTGVSAGCLELVMPDGGYGHCYLPNGATALVCARGQCVPR</sequence>
<keyword evidence="1" id="KW-0472">Membrane</keyword>
<organism evidence="2 3">
    <name type="scientific">Candidatus Buchananbacteria bacterium RIFCSPLOWO2_01_FULL_39_33</name>
    <dbReference type="NCBI Taxonomy" id="1797543"/>
    <lineage>
        <taxon>Bacteria</taxon>
        <taxon>Candidatus Buchananiibacteriota</taxon>
    </lineage>
</organism>
<accession>A0A1G1YGB8</accession>
<dbReference type="AlphaFoldDB" id="A0A1G1YGB8"/>
<name>A0A1G1YGB8_9BACT</name>